<feature type="compositionally biased region" description="Basic and acidic residues" evidence="1">
    <location>
        <begin position="69"/>
        <end position="81"/>
    </location>
</feature>
<comment type="caution">
    <text evidence="2">The sequence shown here is derived from an EMBL/GenBank/DDBJ whole genome shotgun (WGS) entry which is preliminary data.</text>
</comment>
<gene>
    <name evidence="2" type="ORF">TNIN_9341</name>
</gene>
<name>A0A8X6YWH5_9ARAC</name>
<dbReference type="EMBL" id="BMAV01023047">
    <property type="protein sequence ID" value="GFY78525.1"/>
    <property type="molecule type" value="Genomic_DNA"/>
</dbReference>
<dbReference type="Proteomes" id="UP000886998">
    <property type="component" value="Unassembled WGS sequence"/>
</dbReference>
<keyword evidence="3" id="KW-1185">Reference proteome</keyword>
<sequence>MPGKENSHFLILYRYQKNPEDGSPVKRPRRTAKHFESGKSPSKREFSPVVRGRSKIPRLVSGQEQPASKPEHSRVRQERSKNNCLLGQEAGIEA</sequence>
<reference evidence="2" key="1">
    <citation type="submission" date="2020-08" db="EMBL/GenBank/DDBJ databases">
        <title>Multicomponent nature underlies the extraordinary mechanical properties of spider dragline silk.</title>
        <authorList>
            <person name="Kono N."/>
            <person name="Nakamura H."/>
            <person name="Mori M."/>
            <person name="Yoshida Y."/>
            <person name="Ohtoshi R."/>
            <person name="Malay A.D."/>
            <person name="Moran D.A.P."/>
            <person name="Tomita M."/>
            <person name="Numata K."/>
            <person name="Arakawa K."/>
        </authorList>
    </citation>
    <scope>NUCLEOTIDE SEQUENCE</scope>
</reference>
<feature type="region of interest" description="Disordered" evidence="1">
    <location>
        <begin position="16"/>
        <end position="94"/>
    </location>
</feature>
<protein>
    <submittedName>
        <fullName evidence="2">Uncharacterized protein</fullName>
    </submittedName>
</protein>
<evidence type="ECO:0000313" key="3">
    <source>
        <dbReference type="Proteomes" id="UP000886998"/>
    </source>
</evidence>
<accession>A0A8X6YWH5</accession>
<organism evidence="2 3">
    <name type="scientific">Trichonephila inaurata madagascariensis</name>
    <dbReference type="NCBI Taxonomy" id="2747483"/>
    <lineage>
        <taxon>Eukaryota</taxon>
        <taxon>Metazoa</taxon>
        <taxon>Ecdysozoa</taxon>
        <taxon>Arthropoda</taxon>
        <taxon>Chelicerata</taxon>
        <taxon>Arachnida</taxon>
        <taxon>Araneae</taxon>
        <taxon>Araneomorphae</taxon>
        <taxon>Entelegynae</taxon>
        <taxon>Araneoidea</taxon>
        <taxon>Nephilidae</taxon>
        <taxon>Trichonephila</taxon>
        <taxon>Trichonephila inaurata</taxon>
    </lineage>
</organism>
<feature type="compositionally biased region" description="Basic and acidic residues" evidence="1">
    <location>
        <begin position="33"/>
        <end position="46"/>
    </location>
</feature>
<dbReference type="AlphaFoldDB" id="A0A8X6YWH5"/>
<proteinExistence type="predicted"/>
<evidence type="ECO:0000256" key="1">
    <source>
        <dbReference type="SAM" id="MobiDB-lite"/>
    </source>
</evidence>
<evidence type="ECO:0000313" key="2">
    <source>
        <dbReference type="EMBL" id="GFY78525.1"/>
    </source>
</evidence>